<evidence type="ECO:0000313" key="3">
    <source>
        <dbReference type="EMBL" id="PJA46235.1"/>
    </source>
</evidence>
<keyword evidence="1" id="KW-1133">Transmembrane helix</keyword>
<dbReference type="AlphaFoldDB" id="A0A2M7XEG1"/>
<name>A0A2M7XEG1_9BACT</name>
<feature type="chain" id="PRO_5014902398" evidence="2">
    <location>
        <begin position="23"/>
        <end position="114"/>
    </location>
</feature>
<accession>A0A2M7XEG1</accession>
<gene>
    <name evidence="3" type="ORF">CO173_03380</name>
</gene>
<protein>
    <submittedName>
        <fullName evidence="3">Uncharacterized protein</fullName>
    </submittedName>
</protein>
<evidence type="ECO:0000256" key="2">
    <source>
        <dbReference type="SAM" id="SignalP"/>
    </source>
</evidence>
<keyword evidence="1" id="KW-0472">Membrane</keyword>
<feature type="signal peptide" evidence="2">
    <location>
        <begin position="1"/>
        <end position="22"/>
    </location>
</feature>
<keyword evidence="2" id="KW-0732">Signal</keyword>
<keyword evidence="1" id="KW-0812">Transmembrane</keyword>
<feature type="transmembrane region" description="Helical" evidence="1">
    <location>
        <begin position="81"/>
        <end position="107"/>
    </location>
</feature>
<proteinExistence type="predicted"/>
<evidence type="ECO:0000256" key="1">
    <source>
        <dbReference type="SAM" id="Phobius"/>
    </source>
</evidence>
<dbReference type="EMBL" id="PFWT01000013">
    <property type="protein sequence ID" value="PJA46235.1"/>
    <property type="molecule type" value="Genomic_DNA"/>
</dbReference>
<dbReference type="Pfam" id="PF18895">
    <property type="entry name" value="T4SS_pilin"/>
    <property type="match status" value="1"/>
</dbReference>
<evidence type="ECO:0000313" key="4">
    <source>
        <dbReference type="Proteomes" id="UP000231263"/>
    </source>
</evidence>
<reference evidence="4" key="1">
    <citation type="submission" date="2017-09" db="EMBL/GenBank/DDBJ databases">
        <title>Depth-based differentiation of microbial function through sediment-hosted aquifers and enrichment of novel symbionts in the deep terrestrial subsurface.</title>
        <authorList>
            <person name="Probst A.J."/>
            <person name="Ladd B."/>
            <person name="Jarett J.K."/>
            <person name="Geller-Mcgrath D.E."/>
            <person name="Sieber C.M.K."/>
            <person name="Emerson J.B."/>
            <person name="Anantharaman K."/>
            <person name="Thomas B.C."/>
            <person name="Malmstrom R."/>
            <person name="Stieglmeier M."/>
            <person name="Klingl A."/>
            <person name="Woyke T."/>
            <person name="Ryan C.M."/>
            <person name="Banfield J.F."/>
        </authorList>
    </citation>
    <scope>NUCLEOTIDE SEQUENCE [LARGE SCALE GENOMIC DNA]</scope>
</reference>
<comment type="caution">
    <text evidence="3">The sequence shown here is derived from an EMBL/GenBank/DDBJ whole genome shotgun (WGS) entry which is preliminary data.</text>
</comment>
<sequence length="114" mass="12161">MKRISSYLTALSLFALPLVAHAQVVLTNPLGTTDIRLIVANIIKGALSLSGIIALLMVLYGGFLWLTSTGEANRVDKGKKVLVWATLGIVVIASAYIITLTVFRAILQGNVNPI</sequence>
<dbReference type="Proteomes" id="UP000231263">
    <property type="component" value="Unassembled WGS sequence"/>
</dbReference>
<organism evidence="3 4">
    <name type="scientific">Candidatus Uhrbacteria bacterium CG_4_9_14_3_um_filter_41_35</name>
    <dbReference type="NCBI Taxonomy" id="1975034"/>
    <lineage>
        <taxon>Bacteria</taxon>
        <taxon>Candidatus Uhriibacteriota</taxon>
    </lineage>
</organism>
<dbReference type="InterPro" id="IPR043993">
    <property type="entry name" value="T4SS_pilin"/>
</dbReference>
<feature type="transmembrane region" description="Helical" evidence="1">
    <location>
        <begin position="38"/>
        <end position="60"/>
    </location>
</feature>